<dbReference type="EMBL" id="VSSQ01037022">
    <property type="protein sequence ID" value="MPM89616.1"/>
    <property type="molecule type" value="Genomic_DNA"/>
</dbReference>
<evidence type="ECO:0000256" key="1">
    <source>
        <dbReference type="SAM" id="MobiDB-lite"/>
    </source>
</evidence>
<proteinExistence type="predicted"/>
<gene>
    <name evidence="2" type="ORF">SDC9_136728</name>
</gene>
<comment type="caution">
    <text evidence="2">The sequence shown here is derived from an EMBL/GenBank/DDBJ whole genome shotgun (WGS) entry which is preliminary data.</text>
</comment>
<dbReference type="AlphaFoldDB" id="A0A645DJY4"/>
<protein>
    <submittedName>
        <fullName evidence="2">Uncharacterized protein</fullName>
    </submittedName>
</protein>
<sequence>MTVQLVEQVVHVSGNKINQSCVQRFLRRCCFGRFDGFFSQSNGLVAALSGQRAYGCLERLFYLGGFSRFNVFALRSHRTGRTDDGVGRHSRKLAGKGKQRPRRRRHGPLRRDVDHYGYRALQDDLHQLVHQVNTAAGRVQFHHDHLAALIGCQLNGTLQDLAPDRGQRAIQF</sequence>
<evidence type="ECO:0000313" key="2">
    <source>
        <dbReference type="EMBL" id="MPM89616.1"/>
    </source>
</evidence>
<name>A0A645DJY4_9ZZZZ</name>
<feature type="compositionally biased region" description="Basic residues" evidence="1">
    <location>
        <begin position="88"/>
        <end position="108"/>
    </location>
</feature>
<reference evidence="2" key="1">
    <citation type="submission" date="2019-08" db="EMBL/GenBank/DDBJ databases">
        <authorList>
            <person name="Kucharzyk K."/>
            <person name="Murdoch R.W."/>
            <person name="Higgins S."/>
            <person name="Loffler F."/>
        </authorList>
    </citation>
    <scope>NUCLEOTIDE SEQUENCE</scope>
</reference>
<accession>A0A645DJY4</accession>
<organism evidence="2">
    <name type="scientific">bioreactor metagenome</name>
    <dbReference type="NCBI Taxonomy" id="1076179"/>
    <lineage>
        <taxon>unclassified sequences</taxon>
        <taxon>metagenomes</taxon>
        <taxon>ecological metagenomes</taxon>
    </lineage>
</organism>
<feature type="region of interest" description="Disordered" evidence="1">
    <location>
        <begin position="80"/>
        <end position="109"/>
    </location>
</feature>